<name>A0A1J6IAS9_NICAT</name>
<dbReference type="AlphaFoldDB" id="A0A1J6IAS9"/>
<evidence type="ECO:0000313" key="2">
    <source>
        <dbReference type="EMBL" id="OIT01682.1"/>
    </source>
</evidence>
<evidence type="ECO:0000256" key="1">
    <source>
        <dbReference type="SAM" id="MobiDB-lite"/>
    </source>
</evidence>
<reference evidence="2" key="1">
    <citation type="submission" date="2016-11" db="EMBL/GenBank/DDBJ databases">
        <title>The genome of Nicotiana attenuata.</title>
        <authorList>
            <person name="Xu S."/>
            <person name="Brockmoeller T."/>
            <person name="Gaquerel E."/>
            <person name="Navarro A."/>
            <person name="Kuhl H."/>
            <person name="Gase K."/>
            <person name="Ling Z."/>
            <person name="Zhou W."/>
            <person name="Kreitzer C."/>
            <person name="Stanke M."/>
            <person name="Tang H."/>
            <person name="Lyons E."/>
            <person name="Pandey P."/>
            <person name="Pandey S.P."/>
            <person name="Timmermann B."/>
            <person name="Baldwin I.T."/>
        </authorList>
    </citation>
    <scope>NUCLEOTIDE SEQUENCE [LARGE SCALE GENOMIC DNA]</scope>
    <source>
        <strain evidence="2">UT</strain>
    </source>
</reference>
<accession>A0A1J6IAS9</accession>
<dbReference type="EMBL" id="MJEQ01037188">
    <property type="protein sequence ID" value="OIT01682.1"/>
    <property type="molecule type" value="Genomic_DNA"/>
</dbReference>
<feature type="region of interest" description="Disordered" evidence="1">
    <location>
        <begin position="1"/>
        <end position="39"/>
    </location>
</feature>
<dbReference type="Gramene" id="OIT01682">
    <property type="protein sequence ID" value="OIT01682"/>
    <property type="gene ID" value="A4A49_10599"/>
</dbReference>
<keyword evidence="3" id="KW-1185">Reference proteome</keyword>
<proteinExistence type="predicted"/>
<comment type="caution">
    <text evidence="2">The sequence shown here is derived from an EMBL/GenBank/DDBJ whole genome shotgun (WGS) entry which is preliminary data.</text>
</comment>
<dbReference type="Proteomes" id="UP000187609">
    <property type="component" value="Unassembled WGS sequence"/>
</dbReference>
<gene>
    <name evidence="2" type="ORF">A4A49_10599</name>
</gene>
<evidence type="ECO:0000313" key="3">
    <source>
        <dbReference type="Proteomes" id="UP000187609"/>
    </source>
</evidence>
<sequence>MARQRKKLPSPTEAKENEGNMETPAQSQPGRWLTGMGSAPTVFHNPAQGVEIDGATVTPDTRIQQKLMPLTFGSFLPQKFQPIMEEIECEGEQSAVKENMKAVHRRLQFSIAGNTVQIPSAIAPSEKIGNKEEVPTMHKNRSSQMGKTLNYVLPAIREGTFILQIEAEDTKEQEIY</sequence>
<organism evidence="2 3">
    <name type="scientific">Nicotiana attenuata</name>
    <name type="common">Coyote tobacco</name>
    <dbReference type="NCBI Taxonomy" id="49451"/>
    <lineage>
        <taxon>Eukaryota</taxon>
        <taxon>Viridiplantae</taxon>
        <taxon>Streptophyta</taxon>
        <taxon>Embryophyta</taxon>
        <taxon>Tracheophyta</taxon>
        <taxon>Spermatophyta</taxon>
        <taxon>Magnoliopsida</taxon>
        <taxon>eudicotyledons</taxon>
        <taxon>Gunneridae</taxon>
        <taxon>Pentapetalae</taxon>
        <taxon>asterids</taxon>
        <taxon>lamiids</taxon>
        <taxon>Solanales</taxon>
        <taxon>Solanaceae</taxon>
        <taxon>Nicotianoideae</taxon>
        <taxon>Nicotianeae</taxon>
        <taxon>Nicotiana</taxon>
    </lineage>
</organism>
<protein>
    <submittedName>
        <fullName evidence="2">Uncharacterized protein</fullName>
    </submittedName>
</protein>